<sequence>MAHLPPPPPPPPPIKSQSTMSYINPLHPPVAASQKSQFSSLGGAVQPNAAQSASSFISPFRRRLPQPPYTPASKWRTATGRTNQVHSAIAFDYLGYAKQGVPMREMSTRSTVALAQMIQGAGDAVLAHTGVARITLRIIWPGYEHVEWARSIEINANGPITRAQLGAIISQNFARYIEKTRTEAARSSEWHLGSSGIRFEHMVLVALCNVFEDVWQADVAVDLR</sequence>
<proteinExistence type="predicted"/>
<dbReference type="AlphaFoldDB" id="A0A8H5GRJ5"/>
<dbReference type="Proteomes" id="UP000565441">
    <property type="component" value="Unassembled WGS sequence"/>
</dbReference>
<feature type="compositionally biased region" description="Pro residues" evidence="1">
    <location>
        <begin position="1"/>
        <end position="14"/>
    </location>
</feature>
<feature type="region of interest" description="Disordered" evidence="1">
    <location>
        <begin position="56"/>
        <end position="77"/>
    </location>
</feature>
<dbReference type="EMBL" id="JAACJP010000054">
    <property type="protein sequence ID" value="KAF5369701.1"/>
    <property type="molecule type" value="Genomic_DNA"/>
</dbReference>
<protein>
    <submittedName>
        <fullName evidence="2">Uncharacterized protein</fullName>
    </submittedName>
</protein>
<gene>
    <name evidence="2" type="ORF">D9615_010168</name>
</gene>
<dbReference type="OrthoDB" id="2662268at2759"/>
<comment type="caution">
    <text evidence="2">The sequence shown here is derived from an EMBL/GenBank/DDBJ whole genome shotgun (WGS) entry which is preliminary data.</text>
</comment>
<evidence type="ECO:0000256" key="1">
    <source>
        <dbReference type="SAM" id="MobiDB-lite"/>
    </source>
</evidence>
<reference evidence="2 3" key="1">
    <citation type="journal article" date="2020" name="ISME J.">
        <title>Uncovering the hidden diversity of litter-decomposition mechanisms in mushroom-forming fungi.</title>
        <authorList>
            <person name="Floudas D."/>
            <person name="Bentzer J."/>
            <person name="Ahren D."/>
            <person name="Johansson T."/>
            <person name="Persson P."/>
            <person name="Tunlid A."/>
        </authorList>
    </citation>
    <scope>NUCLEOTIDE SEQUENCE [LARGE SCALE GENOMIC DNA]</scope>
    <source>
        <strain evidence="2 3">CBS 661.87</strain>
    </source>
</reference>
<keyword evidence="3" id="KW-1185">Reference proteome</keyword>
<feature type="region of interest" description="Disordered" evidence="1">
    <location>
        <begin position="1"/>
        <end position="28"/>
    </location>
</feature>
<accession>A0A8H5GRJ5</accession>
<organism evidence="2 3">
    <name type="scientific">Tricholomella constricta</name>
    <dbReference type="NCBI Taxonomy" id="117010"/>
    <lineage>
        <taxon>Eukaryota</taxon>
        <taxon>Fungi</taxon>
        <taxon>Dikarya</taxon>
        <taxon>Basidiomycota</taxon>
        <taxon>Agaricomycotina</taxon>
        <taxon>Agaricomycetes</taxon>
        <taxon>Agaricomycetidae</taxon>
        <taxon>Agaricales</taxon>
        <taxon>Tricholomatineae</taxon>
        <taxon>Lyophyllaceae</taxon>
        <taxon>Tricholomella</taxon>
    </lineage>
</organism>
<evidence type="ECO:0000313" key="3">
    <source>
        <dbReference type="Proteomes" id="UP000565441"/>
    </source>
</evidence>
<name>A0A8H5GRJ5_9AGAR</name>
<evidence type="ECO:0000313" key="2">
    <source>
        <dbReference type="EMBL" id="KAF5369701.1"/>
    </source>
</evidence>